<reference evidence="3 4" key="1">
    <citation type="submission" date="2021-01" db="EMBL/GenBank/DDBJ databases">
        <title>Whole genome shotgun sequence of Actinoplanes humidus NBRC 14915.</title>
        <authorList>
            <person name="Komaki H."/>
            <person name="Tamura T."/>
        </authorList>
    </citation>
    <scope>NUCLEOTIDE SEQUENCE [LARGE SCALE GENOMIC DNA]</scope>
    <source>
        <strain evidence="3 4">NBRC 14915</strain>
    </source>
</reference>
<accession>A0ABQ3ZVW6</accession>
<keyword evidence="2" id="KW-0472">Membrane</keyword>
<protein>
    <submittedName>
        <fullName evidence="3">Uncharacterized protein</fullName>
    </submittedName>
</protein>
<organism evidence="3 4">
    <name type="scientific">Winogradskya humida</name>
    <dbReference type="NCBI Taxonomy" id="113566"/>
    <lineage>
        <taxon>Bacteria</taxon>
        <taxon>Bacillati</taxon>
        <taxon>Actinomycetota</taxon>
        <taxon>Actinomycetes</taxon>
        <taxon>Micromonosporales</taxon>
        <taxon>Micromonosporaceae</taxon>
        <taxon>Winogradskya</taxon>
    </lineage>
</organism>
<evidence type="ECO:0000256" key="2">
    <source>
        <dbReference type="SAM" id="Phobius"/>
    </source>
</evidence>
<sequence>MVLLGFWAFVALQSPAASSPHLLMGLAAVAVALLVALAVAGMTAPRPLLVRRARAVGAEIQHLPRSLDPDAAGRPRPRAPSPSPVIALS</sequence>
<proteinExistence type="predicted"/>
<evidence type="ECO:0000313" key="3">
    <source>
        <dbReference type="EMBL" id="GIE22772.1"/>
    </source>
</evidence>
<feature type="region of interest" description="Disordered" evidence="1">
    <location>
        <begin position="65"/>
        <end position="89"/>
    </location>
</feature>
<gene>
    <name evidence="3" type="ORF">Ahu01nite_058740</name>
</gene>
<feature type="transmembrane region" description="Helical" evidence="2">
    <location>
        <begin position="26"/>
        <end position="44"/>
    </location>
</feature>
<keyword evidence="4" id="KW-1185">Reference proteome</keyword>
<evidence type="ECO:0000256" key="1">
    <source>
        <dbReference type="SAM" id="MobiDB-lite"/>
    </source>
</evidence>
<keyword evidence="2" id="KW-0812">Transmembrane</keyword>
<evidence type="ECO:0000313" key="4">
    <source>
        <dbReference type="Proteomes" id="UP000603200"/>
    </source>
</evidence>
<keyword evidence="2" id="KW-1133">Transmembrane helix</keyword>
<dbReference type="EMBL" id="BOMN01000086">
    <property type="protein sequence ID" value="GIE22772.1"/>
    <property type="molecule type" value="Genomic_DNA"/>
</dbReference>
<dbReference type="Proteomes" id="UP000603200">
    <property type="component" value="Unassembled WGS sequence"/>
</dbReference>
<comment type="caution">
    <text evidence="3">The sequence shown here is derived from an EMBL/GenBank/DDBJ whole genome shotgun (WGS) entry which is preliminary data.</text>
</comment>
<dbReference type="RefSeq" id="WP_203839852.1">
    <property type="nucleotide sequence ID" value="NZ_BAAATV010000011.1"/>
</dbReference>
<name>A0ABQ3ZVW6_9ACTN</name>